<dbReference type="Proteomes" id="UP001501532">
    <property type="component" value="Unassembled WGS sequence"/>
</dbReference>
<protein>
    <recommendedName>
        <fullName evidence="4">Restriction endonuclease domain-containing protein</fullName>
    </recommendedName>
</protein>
<accession>A0ABP6L8H3</accession>
<name>A0ABP6L8H3_9ACTN</name>
<evidence type="ECO:0000313" key="3">
    <source>
        <dbReference type="Proteomes" id="UP001501532"/>
    </source>
</evidence>
<gene>
    <name evidence="2" type="ORF">GCM10010448_14720</name>
</gene>
<evidence type="ECO:0008006" key="4">
    <source>
        <dbReference type="Google" id="ProtNLM"/>
    </source>
</evidence>
<proteinExistence type="predicted"/>
<sequence length="122" mass="13207">MIGTSPGRSARTACQDKYQLVTRSDGTATALWRDQERSETIPFGIADFKLIPVSVLPPGREIVRSEEPFTARRRAGRPTPPDPCPARAGRPPDCRRRLVPGSGGRGCPQAARLSVAPCIMNP</sequence>
<evidence type="ECO:0000256" key="1">
    <source>
        <dbReference type="SAM" id="MobiDB-lite"/>
    </source>
</evidence>
<keyword evidence="3" id="KW-1185">Reference proteome</keyword>
<organism evidence="2 3">
    <name type="scientific">Streptomyces glomeratus</name>
    <dbReference type="NCBI Taxonomy" id="284452"/>
    <lineage>
        <taxon>Bacteria</taxon>
        <taxon>Bacillati</taxon>
        <taxon>Actinomycetota</taxon>
        <taxon>Actinomycetes</taxon>
        <taxon>Kitasatosporales</taxon>
        <taxon>Streptomycetaceae</taxon>
        <taxon>Streptomyces</taxon>
    </lineage>
</organism>
<comment type="caution">
    <text evidence="2">The sequence shown here is derived from an EMBL/GenBank/DDBJ whole genome shotgun (WGS) entry which is preliminary data.</text>
</comment>
<dbReference type="EMBL" id="BAAAUF010000010">
    <property type="protein sequence ID" value="GAA3033592.1"/>
    <property type="molecule type" value="Genomic_DNA"/>
</dbReference>
<feature type="region of interest" description="Disordered" evidence="1">
    <location>
        <begin position="64"/>
        <end position="107"/>
    </location>
</feature>
<reference evidence="3" key="1">
    <citation type="journal article" date="2019" name="Int. J. Syst. Evol. Microbiol.">
        <title>The Global Catalogue of Microorganisms (GCM) 10K type strain sequencing project: providing services to taxonomists for standard genome sequencing and annotation.</title>
        <authorList>
            <consortium name="The Broad Institute Genomics Platform"/>
            <consortium name="The Broad Institute Genome Sequencing Center for Infectious Disease"/>
            <person name="Wu L."/>
            <person name="Ma J."/>
        </authorList>
    </citation>
    <scope>NUCLEOTIDE SEQUENCE [LARGE SCALE GENOMIC DNA]</scope>
    <source>
        <strain evidence="3">JCM 9091</strain>
    </source>
</reference>
<evidence type="ECO:0000313" key="2">
    <source>
        <dbReference type="EMBL" id="GAA3033592.1"/>
    </source>
</evidence>